<keyword evidence="4" id="KW-0670">Pyruvate</keyword>
<evidence type="ECO:0000313" key="6">
    <source>
        <dbReference type="Proteomes" id="UP000245793"/>
    </source>
</evidence>
<evidence type="ECO:0000313" key="5">
    <source>
        <dbReference type="EMBL" id="PVY95739.1"/>
    </source>
</evidence>
<dbReference type="PANTHER" id="PTHR10067:SF6">
    <property type="entry name" value="PHOSPHATIDYLSERINE DECARBOXYLASE PROENZYME, MITOCHONDRIAL"/>
    <property type="match status" value="1"/>
</dbReference>
<evidence type="ECO:0000256" key="3">
    <source>
        <dbReference type="ARBA" id="ARBA00023239"/>
    </source>
</evidence>
<evidence type="ECO:0000256" key="2">
    <source>
        <dbReference type="ARBA" id="ARBA00023145"/>
    </source>
</evidence>
<dbReference type="Pfam" id="PF02666">
    <property type="entry name" value="PS_Dcarbxylase"/>
    <property type="match status" value="1"/>
</dbReference>
<dbReference type="PANTHER" id="PTHR10067">
    <property type="entry name" value="PHOSPHATIDYLSERINE DECARBOXYLASE"/>
    <property type="match status" value="1"/>
</dbReference>
<evidence type="ECO:0000256" key="4">
    <source>
        <dbReference type="ARBA" id="ARBA00023317"/>
    </source>
</evidence>
<protein>
    <submittedName>
        <fullName evidence="5">Phosphatidylserine decarboxylase</fullName>
    </submittedName>
</protein>
<evidence type="ECO:0000256" key="1">
    <source>
        <dbReference type="ARBA" id="ARBA00022793"/>
    </source>
</evidence>
<dbReference type="GO" id="GO:0004609">
    <property type="term" value="F:phosphatidylserine decarboxylase activity"/>
    <property type="evidence" value="ECO:0007669"/>
    <property type="project" value="InterPro"/>
</dbReference>
<dbReference type="AlphaFoldDB" id="A0A2U1E7R2"/>
<organism evidence="5 6">
    <name type="scientific">Ezakiella coagulans</name>
    <dbReference type="NCBI Taxonomy" id="46507"/>
    <lineage>
        <taxon>Bacteria</taxon>
        <taxon>Bacillati</taxon>
        <taxon>Bacillota</taxon>
        <taxon>Tissierellia</taxon>
        <taxon>Ezakiella</taxon>
    </lineage>
</organism>
<dbReference type="InterPro" id="IPR003817">
    <property type="entry name" value="PS_Dcarbxylase"/>
</dbReference>
<keyword evidence="6" id="KW-1185">Reference proteome</keyword>
<sequence length="234" mass="26997">MKAYKILIEFFNLGFINKLFYKLMRTKFSSLFIPIYKKIFKIDESLIINDQFDSLEDFFTRKIDLTKRPEGRGKYISPCDGFISAAGKLSEENEFIVKGHTVNTISLTNDSEIYEYYQVIYLSPSDYHRFHAIDENEFISSTTIGDKSIPVNDMGFKIGNPFLKNYRIVLKTNDYAYIPVGATNVNSIEIKKHKFLKGEEIGQFGFGSTIVILYKEIPGTSKFGKIKVREDLFS</sequence>
<dbReference type="Proteomes" id="UP000245793">
    <property type="component" value="Unassembled WGS sequence"/>
</dbReference>
<keyword evidence="3" id="KW-0456">Lyase</keyword>
<proteinExistence type="predicted"/>
<dbReference type="RefSeq" id="WP_116479628.1">
    <property type="nucleotide sequence ID" value="NZ_QEKV01000001.1"/>
</dbReference>
<dbReference type="EMBL" id="QEKV01000001">
    <property type="protein sequence ID" value="PVY95739.1"/>
    <property type="molecule type" value="Genomic_DNA"/>
</dbReference>
<reference evidence="5 6" key="1">
    <citation type="submission" date="2018-04" db="EMBL/GenBank/DDBJ databases">
        <title>Genomic Encyclopedia of Type Strains, Phase IV (KMG-IV): sequencing the most valuable type-strain genomes for metagenomic binning, comparative biology and taxonomic classification.</title>
        <authorList>
            <person name="Goeker M."/>
        </authorList>
    </citation>
    <scope>NUCLEOTIDE SEQUENCE [LARGE SCALE GENOMIC DNA]</scope>
    <source>
        <strain evidence="5 6">DSM 20705</strain>
    </source>
</reference>
<accession>A0A2U1E7R2</accession>
<dbReference type="GO" id="GO:0006646">
    <property type="term" value="P:phosphatidylethanolamine biosynthetic process"/>
    <property type="evidence" value="ECO:0007669"/>
    <property type="project" value="TreeGrafter"/>
</dbReference>
<comment type="caution">
    <text evidence="5">The sequence shown here is derived from an EMBL/GenBank/DDBJ whole genome shotgun (WGS) entry which is preliminary data.</text>
</comment>
<keyword evidence="2" id="KW-0865">Zymogen</keyword>
<name>A0A2U1E7R2_9FIRM</name>
<keyword evidence="1" id="KW-0210">Decarboxylase</keyword>
<gene>
    <name evidence="5" type="ORF">C7381_101266</name>
</gene>